<proteinExistence type="predicted"/>
<name>A0AAW1R781_9CHLO</name>
<dbReference type="PANTHER" id="PTHR37211">
    <property type="entry name" value="EXPRESSED PROTEIN"/>
    <property type="match status" value="1"/>
</dbReference>
<feature type="region of interest" description="Disordered" evidence="1">
    <location>
        <begin position="1"/>
        <end position="25"/>
    </location>
</feature>
<comment type="caution">
    <text evidence="2">The sequence shown here is derived from an EMBL/GenBank/DDBJ whole genome shotgun (WGS) entry which is preliminary data.</text>
</comment>
<evidence type="ECO:0000313" key="3">
    <source>
        <dbReference type="Proteomes" id="UP001489004"/>
    </source>
</evidence>
<dbReference type="Gene3D" id="3.40.50.150">
    <property type="entry name" value="Vaccinia Virus protein VP39"/>
    <property type="match status" value="1"/>
</dbReference>
<organism evidence="2 3">
    <name type="scientific">[Myrmecia] bisecta</name>
    <dbReference type="NCBI Taxonomy" id="41462"/>
    <lineage>
        <taxon>Eukaryota</taxon>
        <taxon>Viridiplantae</taxon>
        <taxon>Chlorophyta</taxon>
        <taxon>core chlorophytes</taxon>
        <taxon>Trebouxiophyceae</taxon>
        <taxon>Trebouxiales</taxon>
        <taxon>Trebouxiaceae</taxon>
        <taxon>Myrmecia</taxon>
    </lineage>
</organism>
<dbReference type="PANTHER" id="PTHR37211:SF1">
    <property type="entry name" value="EXPRESSED PROTEIN"/>
    <property type="match status" value="1"/>
</dbReference>
<dbReference type="SUPFAM" id="SSF53335">
    <property type="entry name" value="S-adenosyl-L-methionine-dependent methyltransferases"/>
    <property type="match status" value="1"/>
</dbReference>
<evidence type="ECO:0000256" key="1">
    <source>
        <dbReference type="SAM" id="MobiDB-lite"/>
    </source>
</evidence>
<dbReference type="Proteomes" id="UP001489004">
    <property type="component" value="Unassembled WGS sequence"/>
</dbReference>
<accession>A0AAW1R781</accession>
<dbReference type="AlphaFoldDB" id="A0AAW1R781"/>
<dbReference type="InterPro" id="IPR029063">
    <property type="entry name" value="SAM-dependent_MTases_sf"/>
</dbReference>
<protein>
    <submittedName>
        <fullName evidence="2">Uncharacterized protein</fullName>
    </submittedName>
</protein>
<feature type="compositionally biased region" description="Basic residues" evidence="1">
    <location>
        <begin position="1"/>
        <end position="15"/>
    </location>
</feature>
<keyword evidence="3" id="KW-1185">Reference proteome</keyword>
<gene>
    <name evidence="2" type="ORF">WJX72_007255</name>
</gene>
<evidence type="ECO:0000313" key="2">
    <source>
        <dbReference type="EMBL" id="KAK9829668.1"/>
    </source>
</evidence>
<reference evidence="2 3" key="1">
    <citation type="journal article" date="2024" name="Nat. Commun.">
        <title>Phylogenomics reveals the evolutionary origins of lichenization in chlorophyte algae.</title>
        <authorList>
            <person name="Puginier C."/>
            <person name="Libourel C."/>
            <person name="Otte J."/>
            <person name="Skaloud P."/>
            <person name="Haon M."/>
            <person name="Grisel S."/>
            <person name="Petersen M."/>
            <person name="Berrin J.G."/>
            <person name="Delaux P.M."/>
            <person name="Dal Grande F."/>
            <person name="Keller J."/>
        </authorList>
    </citation>
    <scope>NUCLEOTIDE SEQUENCE [LARGE SCALE GENOMIC DNA]</scope>
    <source>
        <strain evidence="2 3">SAG 2043</strain>
    </source>
</reference>
<dbReference type="EMBL" id="JALJOR010000001">
    <property type="protein sequence ID" value="KAK9829668.1"/>
    <property type="molecule type" value="Genomic_DNA"/>
</dbReference>
<sequence length="377" mass="41870">MGHSRKRADKQRKTLKVQVPDQARDRASTEVVGDLRMIDQAAYDRKHRLYQQAVQSPKGDISYMLRFFRENIGMQAPVHLREDFCGTAAISATWCKSDVRRTATGVDLDAQALRWGWQNNACSLLGGSAARVCLVHSNVLSDIAEGPVVRTTGADLSGPALSDLQAAEHANKACHDDDGARSDCCDAETDDLRCKPADIVCFFNFSVCLLFTRSDVLRYFRHVRQAINPEGGVFVLDLLGGPAAEVNARIQRRNDVTGMTYLWEQVGYNPVTRHIHTYITLCDPETKQVLPRAFAYHWRLWTLPDVLELLRQAGFPLVEVWLRPIKDAGAEQTGMADGEDTDYERYDLKGSNAELIGSVQGGWTAYVVAVVPGDASV</sequence>